<dbReference type="InterPro" id="IPR003739">
    <property type="entry name" value="Lys_aminomutase/Glu_NH3_mut"/>
</dbReference>
<keyword evidence="1" id="KW-0004">4Fe-4S</keyword>
<evidence type="ECO:0000256" key="1">
    <source>
        <dbReference type="ARBA" id="ARBA00022485"/>
    </source>
</evidence>
<sequence>RDDRNGPVEYHREEMAKLGLCSNTSSRSCKDTPKLDYYNKIASPQRRAHSPNQDHLALSSCAALPVTPTVFLGPYTDQLCARDNSGHGAAIDHLFQHGVTVPNLTRLLSGVEEQASDMRELINKLSGIHIVPYHVCLHEACEGEDLCVPLSVALQLEKEIRGPILDYQMPKLVADLPNGGGKRLTSTSESYTGGAAIHAAPGLSGMKGWKKLMTAIQKPDKSMPMLGRRHCATGCGMTGVTCLMGIESYPLFVRLCT</sequence>
<accession>A0A7U2ID55</accession>
<keyword evidence="1" id="KW-0479">Metal-binding</keyword>
<organism evidence="2 3">
    <name type="scientific">Phaeosphaeria nodorum (strain SN15 / ATCC MYA-4574 / FGSC 10173)</name>
    <name type="common">Glume blotch fungus</name>
    <name type="synonym">Parastagonospora nodorum</name>
    <dbReference type="NCBI Taxonomy" id="321614"/>
    <lineage>
        <taxon>Eukaryota</taxon>
        <taxon>Fungi</taxon>
        <taxon>Dikarya</taxon>
        <taxon>Ascomycota</taxon>
        <taxon>Pezizomycotina</taxon>
        <taxon>Dothideomycetes</taxon>
        <taxon>Pleosporomycetidae</taxon>
        <taxon>Pleosporales</taxon>
        <taxon>Pleosporineae</taxon>
        <taxon>Phaeosphaeriaceae</taxon>
        <taxon>Parastagonospora</taxon>
    </lineage>
</organism>
<dbReference type="Proteomes" id="UP000663193">
    <property type="component" value="Chromosome 23"/>
</dbReference>
<dbReference type="GO" id="GO:0051539">
    <property type="term" value="F:4 iron, 4 sulfur cluster binding"/>
    <property type="evidence" value="ECO:0007669"/>
    <property type="project" value="UniProtKB-KW"/>
</dbReference>
<gene>
    <name evidence="2" type="ORF">JI435_163450</name>
</gene>
<reference evidence="3" key="1">
    <citation type="journal article" date="2021" name="BMC Genomics">
        <title>Chromosome-level genome assembly and manually-curated proteome of model necrotroph Parastagonospora nodorum Sn15 reveals a genome-wide trove of candidate effector homologs, and redundancy of virulence-related functions within an accessory chromosome.</title>
        <authorList>
            <person name="Bertazzoni S."/>
            <person name="Jones D.A.B."/>
            <person name="Phan H.T."/>
            <person name="Tan K.-C."/>
            <person name="Hane J.K."/>
        </authorList>
    </citation>
    <scope>NUCLEOTIDE SEQUENCE [LARGE SCALE GENOMIC DNA]</scope>
    <source>
        <strain evidence="3">SN15 / ATCC MYA-4574 / FGSC 10173)</strain>
    </source>
</reference>
<dbReference type="VEuPathDB" id="FungiDB:JI435_163450"/>
<evidence type="ECO:0000313" key="3">
    <source>
        <dbReference type="Proteomes" id="UP000663193"/>
    </source>
</evidence>
<dbReference type="EMBL" id="CP069045">
    <property type="protein sequence ID" value="QRD07659.1"/>
    <property type="molecule type" value="Genomic_DNA"/>
</dbReference>
<dbReference type="Gene3D" id="3.20.20.70">
    <property type="entry name" value="Aldolase class I"/>
    <property type="match status" value="1"/>
</dbReference>
<dbReference type="PANTHER" id="PTHR30538">
    <property type="entry name" value="LYSINE 2,3-AMINOMUTASE-RELATED"/>
    <property type="match status" value="1"/>
</dbReference>
<evidence type="ECO:0000313" key="2">
    <source>
        <dbReference type="EMBL" id="QRD07659.1"/>
    </source>
</evidence>
<feature type="non-terminal residue" evidence="2">
    <location>
        <position position="257"/>
    </location>
</feature>
<dbReference type="PANTHER" id="PTHR30538:SF0">
    <property type="entry name" value="L-LYSINE 2,3-AMINOMUTASE AQ_1632-RELATED"/>
    <property type="match status" value="1"/>
</dbReference>
<proteinExistence type="predicted"/>
<keyword evidence="1" id="KW-0411">Iron-sulfur</keyword>
<dbReference type="InterPro" id="IPR013785">
    <property type="entry name" value="Aldolase_TIM"/>
</dbReference>
<name>A0A7U2ID55_PHANO</name>
<protein>
    <submittedName>
        <fullName evidence="2">Uncharacterized protein</fullName>
    </submittedName>
</protein>
<keyword evidence="3" id="KW-1185">Reference proteome</keyword>
<keyword evidence="1" id="KW-0408">Iron</keyword>
<dbReference type="AlphaFoldDB" id="A0A7U2ID55"/>